<organism evidence="1 2">
    <name type="scientific">Periplaneta americana</name>
    <name type="common">American cockroach</name>
    <name type="synonym">Blatta americana</name>
    <dbReference type="NCBI Taxonomy" id="6978"/>
    <lineage>
        <taxon>Eukaryota</taxon>
        <taxon>Metazoa</taxon>
        <taxon>Ecdysozoa</taxon>
        <taxon>Arthropoda</taxon>
        <taxon>Hexapoda</taxon>
        <taxon>Insecta</taxon>
        <taxon>Pterygota</taxon>
        <taxon>Neoptera</taxon>
        <taxon>Polyneoptera</taxon>
        <taxon>Dictyoptera</taxon>
        <taxon>Blattodea</taxon>
        <taxon>Blattoidea</taxon>
        <taxon>Blattidae</taxon>
        <taxon>Blattinae</taxon>
        <taxon>Periplaneta</taxon>
    </lineage>
</organism>
<accession>A0ABQ8TZM6</accession>
<proteinExistence type="predicted"/>
<protein>
    <submittedName>
        <fullName evidence="1">Uncharacterized protein</fullName>
    </submittedName>
</protein>
<comment type="caution">
    <text evidence="1">The sequence shown here is derived from an EMBL/GenBank/DDBJ whole genome shotgun (WGS) entry which is preliminary data.</text>
</comment>
<sequence length="154" mass="17278">MAGLCEGSNEPPDSLKAMKRDVITSMPVLVRLDLWVKQCGYLTTKLESFRGWQSRIPRDVKEMVMVVAIKNKEKLQHPRVSGGDLEISSHGVKSGDRGGHFINAQSSRPVRPIHLSQILVKILSYVVVIVTARSIFLRDVIIAVFIQLRHQPVL</sequence>
<gene>
    <name evidence="1" type="ORF">ANN_02754</name>
</gene>
<dbReference type="Proteomes" id="UP001148838">
    <property type="component" value="Unassembled WGS sequence"/>
</dbReference>
<evidence type="ECO:0000313" key="1">
    <source>
        <dbReference type="EMBL" id="KAJ4451293.1"/>
    </source>
</evidence>
<evidence type="ECO:0000313" key="2">
    <source>
        <dbReference type="Proteomes" id="UP001148838"/>
    </source>
</evidence>
<reference evidence="1 2" key="1">
    <citation type="journal article" date="2022" name="Allergy">
        <title>Genome assembly and annotation of Periplaneta americana reveal a comprehensive cockroach allergen profile.</title>
        <authorList>
            <person name="Wang L."/>
            <person name="Xiong Q."/>
            <person name="Saelim N."/>
            <person name="Wang L."/>
            <person name="Nong W."/>
            <person name="Wan A.T."/>
            <person name="Shi M."/>
            <person name="Liu X."/>
            <person name="Cao Q."/>
            <person name="Hui J.H.L."/>
            <person name="Sookrung N."/>
            <person name="Leung T.F."/>
            <person name="Tungtrongchitr A."/>
            <person name="Tsui S.K.W."/>
        </authorList>
    </citation>
    <scope>NUCLEOTIDE SEQUENCE [LARGE SCALE GENOMIC DNA]</scope>
    <source>
        <strain evidence="1">PWHHKU_190912</strain>
    </source>
</reference>
<dbReference type="EMBL" id="JAJSOF020000001">
    <property type="protein sequence ID" value="KAJ4451293.1"/>
    <property type="molecule type" value="Genomic_DNA"/>
</dbReference>
<name>A0ABQ8TZM6_PERAM</name>
<keyword evidence="2" id="KW-1185">Reference proteome</keyword>